<evidence type="ECO:0000313" key="4">
    <source>
        <dbReference type="EMBL" id="OZJ02278.1"/>
    </source>
</evidence>
<evidence type="ECO:0000313" key="5">
    <source>
        <dbReference type="Proteomes" id="UP000242875"/>
    </source>
</evidence>
<dbReference type="OrthoDB" id="2129069at2759"/>
<dbReference type="GO" id="GO:0005739">
    <property type="term" value="C:mitochondrion"/>
    <property type="evidence" value="ECO:0007669"/>
    <property type="project" value="TreeGrafter"/>
</dbReference>
<feature type="coiled-coil region" evidence="3">
    <location>
        <begin position="106"/>
        <end position="147"/>
    </location>
</feature>
<evidence type="ECO:0000256" key="1">
    <source>
        <dbReference type="ARBA" id="ARBA00007584"/>
    </source>
</evidence>
<evidence type="ECO:0000256" key="2">
    <source>
        <dbReference type="ARBA" id="ARBA00023054"/>
    </source>
</evidence>
<dbReference type="PANTHER" id="PTHR12499">
    <property type="entry name" value="OPTIC ATROPHY 3 PROTEIN OPA3"/>
    <property type="match status" value="1"/>
</dbReference>
<evidence type="ECO:0008006" key="6">
    <source>
        <dbReference type="Google" id="ProtNLM"/>
    </source>
</evidence>
<accession>A0A261XVB6</accession>
<dbReference type="GO" id="GO:0019216">
    <property type="term" value="P:regulation of lipid metabolic process"/>
    <property type="evidence" value="ECO:0007669"/>
    <property type="project" value="TreeGrafter"/>
</dbReference>
<dbReference type="InterPro" id="IPR010754">
    <property type="entry name" value="OPA3-like"/>
</dbReference>
<dbReference type="Proteomes" id="UP000242875">
    <property type="component" value="Unassembled WGS sequence"/>
</dbReference>
<dbReference type="EMBL" id="MVBO01000169">
    <property type="protein sequence ID" value="OZJ02278.1"/>
    <property type="molecule type" value="Genomic_DNA"/>
</dbReference>
<sequence length="234" mass="26192">MSAIKLGSLLIRTLAKPVANSIKTQAKQHPSFNQFCINVAQFTHRVEMNLKMSFLGYKKEVIRPLNDKRAVEAGANFLSESILFTVAAALILAESTRSAISNKNRRNLVDESISRLESEVEELRTSIEESTHANSDIQKHVQLLEEENGQLRRILDEIISVSIGLRDHTSYDRPAVMTFPGFEKQAQHHQAMALKPSEAEAVREALQRGSQAHTETQDAIEHLKVLNNDTSHAT</sequence>
<comment type="caution">
    <text evidence="4">The sequence shown here is derived from an EMBL/GenBank/DDBJ whole genome shotgun (WGS) entry which is preliminary data.</text>
</comment>
<evidence type="ECO:0000256" key="3">
    <source>
        <dbReference type="SAM" id="Coils"/>
    </source>
</evidence>
<reference evidence="4 5" key="1">
    <citation type="journal article" date="2017" name="Mycologia">
        <title>Bifiguratus adelaidae, gen. et sp. nov., a new member of Mucoromycotina in endophytic and soil-dwelling habitats.</title>
        <authorList>
            <person name="Torres-Cruz T.J."/>
            <person name="Billingsley Tobias T.L."/>
            <person name="Almatruk M."/>
            <person name="Hesse C."/>
            <person name="Kuske C.R."/>
            <person name="Desiro A."/>
            <person name="Benucci G.M."/>
            <person name="Bonito G."/>
            <person name="Stajich J.E."/>
            <person name="Dunlap C."/>
            <person name="Arnold A.E."/>
            <person name="Porras-Alfaro A."/>
        </authorList>
    </citation>
    <scope>NUCLEOTIDE SEQUENCE [LARGE SCALE GENOMIC DNA]</scope>
    <source>
        <strain evidence="4 5">AZ0501</strain>
    </source>
</reference>
<comment type="similarity">
    <text evidence="1">Belongs to the OPA3 family.</text>
</comment>
<gene>
    <name evidence="4" type="ORF">BZG36_05063</name>
</gene>
<dbReference type="PANTHER" id="PTHR12499:SF0">
    <property type="entry name" value="OPTIC ATROPHY 3 PROTEIN"/>
    <property type="match status" value="1"/>
</dbReference>
<proteinExistence type="inferred from homology"/>
<keyword evidence="5" id="KW-1185">Reference proteome</keyword>
<keyword evidence="2 3" id="KW-0175">Coiled coil</keyword>
<protein>
    <recommendedName>
        <fullName evidence="6">OPA3-like protein</fullName>
    </recommendedName>
</protein>
<dbReference type="Pfam" id="PF07047">
    <property type="entry name" value="OPA3"/>
    <property type="match status" value="1"/>
</dbReference>
<organism evidence="4 5">
    <name type="scientific">Bifiguratus adelaidae</name>
    <dbReference type="NCBI Taxonomy" id="1938954"/>
    <lineage>
        <taxon>Eukaryota</taxon>
        <taxon>Fungi</taxon>
        <taxon>Fungi incertae sedis</taxon>
        <taxon>Mucoromycota</taxon>
        <taxon>Mucoromycotina</taxon>
        <taxon>Endogonomycetes</taxon>
        <taxon>Endogonales</taxon>
        <taxon>Endogonales incertae sedis</taxon>
        <taxon>Bifiguratus</taxon>
    </lineage>
</organism>
<name>A0A261XVB6_9FUNG</name>
<dbReference type="AlphaFoldDB" id="A0A261XVB6"/>